<proteinExistence type="predicted"/>
<feature type="region of interest" description="Disordered" evidence="1">
    <location>
        <begin position="109"/>
        <end position="162"/>
    </location>
</feature>
<name>A0ABP8A2E2_9SPHI</name>
<dbReference type="EMBL" id="BAAAZK010000006">
    <property type="protein sequence ID" value="GAA4176042.1"/>
    <property type="molecule type" value="Genomic_DNA"/>
</dbReference>
<comment type="caution">
    <text evidence="3">The sequence shown here is derived from an EMBL/GenBank/DDBJ whole genome shotgun (WGS) entry which is preliminary data.</text>
</comment>
<dbReference type="InterPro" id="IPR008523">
    <property type="entry name" value="DUF805"/>
</dbReference>
<gene>
    <name evidence="3" type="ORF">GCM10022218_22870</name>
</gene>
<feature type="transmembrane region" description="Helical" evidence="2">
    <location>
        <begin position="27"/>
        <end position="47"/>
    </location>
</feature>
<feature type="compositionally biased region" description="Pro residues" evidence="1">
    <location>
        <begin position="153"/>
        <end position="162"/>
    </location>
</feature>
<keyword evidence="4" id="KW-1185">Reference proteome</keyword>
<evidence type="ECO:0000256" key="2">
    <source>
        <dbReference type="SAM" id="Phobius"/>
    </source>
</evidence>
<evidence type="ECO:0000313" key="3">
    <source>
        <dbReference type="EMBL" id="GAA4176042.1"/>
    </source>
</evidence>
<dbReference type="PANTHER" id="PTHR34980">
    <property type="entry name" value="INNER MEMBRANE PROTEIN-RELATED-RELATED"/>
    <property type="match status" value="1"/>
</dbReference>
<dbReference type="PANTHER" id="PTHR34980:SF2">
    <property type="entry name" value="INNER MEMBRANE PROTEIN YHAH-RELATED"/>
    <property type="match status" value="1"/>
</dbReference>
<sequence>MEIKDWFLKVVRDNYANFNGRARRKEYWMFFLANVIIGVVFGILGQIASLFSYISYLVSLALLIPGIAVGVRRLHDTNKSGWFLLLGLIPLVNLYLIYLMVIEGDKGPNQYGPDPKAEENGASHPFNQAQDPFGSSQPKDPFGSSQAPTSSSTPPPDNDPFA</sequence>
<dbReference type="Pfam" id="PF05656">
    <property type="entry name" value="DUF805"/>
    <property type="match status" value="1"/>
</dbReference>
<dbReference type="Proteomes" id="UP001500167">
    <property type="component" value="Unassembled WGS sequence"/>
</dbReference>
<feature type="transmembrane region" description="Helical" evidence="2">
    <location>
        <begin position="53"/>
        <end position="71"/>
    </location>
</feature>
<feature type="transmembrane region" description="Helical" evidence="2">
    <location>
        <begin position="83"/>
        <end position="101"/>
    </location>
</feature>
<keyword evidence="2" id="KW-0812">Transmembrane</keyword>
<protein>
    <recommendedName>
        <fullName evidence="5">DUF805 domain-containing protein</fullName>
    </recommendedName>
</protein>
<keyword evidence="2" id="KW-1133">Transmembrane helix</keyword>
<organism evidence="3 4">
    <name type="scientific">Sphingobacterium ginsenosidimutans</name>
    <dbReference type="NCBI Taxonomy" id="687845"/>
    <lineage>
        <taxon>Bacteria</taxon>
        <taxon>Pseudomonadati</taxon>
        <taxon>Bacteroidota</taxon>
        <taxon>Sphingobacteriia</taxon>
        <taxon>Sphingobacteriales</taxon>
        <taxon>Sphingobacteriaceae</taxon>
        <taxon>Sphingobacterium</taxon>
    </lineage>
</organism>
<dbReference type="RefSeq" id="WP_346086212.1">
    <property type="nucleotide sequence ID" value="NZ_BAAAZK010000006.1"/>
</dbReference>
<feature type="compositionally biased region" description="Polar residues" evidence="1">
    <location>
        <begin position="125"/>
        <end position="138"/>
    </location>
</feature>
<evidence type="ECO:0000256" key="1">
    <source>
        <dbReference type="SAM" id="MobiDB-lite"/>
    </source>
</evidence>
<reference evidence="4" key="1">
    <citation type="journal article" date="2019" name="Int. J. Syst. Evol. Microbiol.">
        <title>The Global Catalogue of Microorganisms (GCM) 10K type strain sequencing project: providing services to taxonomists for standard genome sequencing and annotation.</title>
        <authorList>
            <consortium name="The Broad Institute Genomics Platform"/>
            <consortium name="The Broad Institute Genome Sequencing Center for Infectious Disease"/>
            <person name="Wu L."/>
            <person name="Ma J."/>
        </authorList>
    </citation>
    <scope>NUCLEOTIDE SEQUENCE [LARGE SCALE GENOMIC DNA]</scope>
    <source>
        <strain evidence="4">JCM 16722</strain>
    </source>
</reference>
<evidence type="ECO:0008006" key="5">
    <source>
        <dbReference type="Google" id="ProtNLM"/>
    </source>
</evidence>
<accession>A0ABP8A2E2</accession>
<evidence type="ECO:0000313" key="4">
    <source>
        <dbReference type="Proteomes" id="UP001500167"/>
    </source>
</evidence>
<keyword evidence="2" id="KW-0472">Membrane</keyword>